<dbReference type="InterPro" id="IPR011009">
    <property type="entry name" value="Kinase-like_dom_sf"/>
</dbReference>
<dbReference type="AlphaFoldDB" id="A0A7J7NU03"/>
<protein>
    <recommendedName>
        <fullName evidence="1">non-specific serine/threonine protein kinase</fullName>
        <ecNumber evidence="1">2.7.11.1</ecNumber>
    </recommendedName>
</protein>
<evidence type="ECO:0000256" key="8">
    <source>
        <dbReference type="ARBA" id="ARBA00023157"/>
    </source>
</evidence>
<dbReference type="PROSITE" id="PS50011">
    <property type="entry name" value="PROTEIN_KINASE_DOM"/>
    <property type="match status" value="1"/>
</dbReference>
<feature type="chain" id="PRO_5029441644" description="non-specific serine/threonine protein kinase" evidence="13">
    <location>
        <begin position="27"/>
        <end position="617"/>
    </location>
</feature>
<dbReference type="InterPro" id="IPR036397">
    <property type="entry name" value="RNaseH_sf"/>
</dbReference>
<dbReference type="FunFam" id="1.10.510.10:FF:000467">
    <property type="entry name" value="Liguleless narrow1"/>
    <property type="match status" value="1"/>
</dbReference>
<evidence type="ECO:0000256" key="13">
    <source>
        <dbReference type="SAM" id="SignalP"/>
    </source>
</evidence>
<dbReference type="PANTHER" id="PTHR27002">
    <property type="entry name" value="RECEPTOR-LIKE SERINE/THREONINE-PROTEIN KINASE SD1-8"/>
    <property type="match status" value="1"/>
</dbReference>
<name>A0A7J7NU03_9MAGN</name>
<dbReference type="PROSITE" id="PS00108">
    <property type="entry name" value="PROTEIN_KINASE_ST"/>
    <property type="match status" value="1"/>
</dbReference>
<dbReference type="InterPro" id="IPR002156">
    <property type="entry name" value="RNaseH_domain"/>
</dbReference>
<reference evidence="15 16" key="1">
    <citation type="journal article" date="2020" name="IScience">
        <title>Genome Sequencing of the Endangered Kingdonia uniflora (Circaeasteraceae, Ranunculales) Reveals Potential Mechanisms of Evolutionary Specialization.</title>
        <authorList>
            <person name="Sun Y."/>
            <person name="Deng T."/>
            <person name="Zhang A."/>
            <person name="Moore M.J."/>
            <person name="Landis J.B."/>
            <person name="Lin N."/>
            <person name="Zhang H."/>
            <person name="Zhang X."/>
            <person name="Huang J."/>
            <person name="Zhang X."/>
            <person name="Sun H."/>
            <person name="Wang H."/>
        </authorList>
    </citation>
    <scope>NUCLEOTIDE SEQUENCE [LARGE SCALE GENOMIC DNA]</scope>
    <source>
        <strain evidence="15">TB1705</strain>
        <tissue evidence="15">Leaf</tissue>
    </source>
</reference>
<comment type="caution">
    <text evidence="15">The sequence shown here is derived from an EMBL/GenBank/DDBJ whole genome shotgun (WGS) entry which is preliminary data.</text>
</comment>
<dbReference type="Gene3D" id="1.10.510.10">
    <property type="entry name" value="Transferase(Phosphotransferase) domain 1"/>
    <property type="match status" value="1"/>
</dbReference>
<dbReference type="Gene3D" id="3.30.200.20">
    <property type="entry name" value="Phosphorylase Kinase, domain 1"/>
    <property type="match status" value="1"/>
</dbReference>
<evidence type="ECO:0000256" key="9">
    <source>
        <dbReference type="ARBA" id="ARBA00023180"/>
    </source>
</evidence>
<evidence type="ECO:0000313" key="16">
    <source>
        <dbReference type="Proteomes" id="UP000541444"/>
    </source>
</evidence>
<evidence type="ECO:0000313" key="15">
    <source>
        <dbReference type="EMBL" id="KAF6170695.1"/>
    </source>
</evidence>
<keyword evidence="5" id="KW-0547">Nucleotide-binding</keyword>
<keyword evidence="12" id="KW-0472">Membrane</keyword>
<dbReference type="InterPro" id="IPR008271">
    <property type="entry name" value="Ser/Thr_kinase_AS"/>
</dbReference>
<dbReference type="GO" id="GO:0005886">
    <property type="term" value="C:plasma membrane"/>
    <property type="evidence" value="ECO:0007669"/>
    <property type="project" value="TreeGrafter"/>
</dbReference>
<keyword evidence="6" id="KW-0418">Kinase</keyword>
<keyword evidence="2" id="KW-0723">Serine/threonine-protein kinase</keyword>
<keyword evidence="12" id="KW-0812">Transmembrane</keyword>
<gene>
    <name evidence="15" type="ORF">GIB67_015647</name>
</gene>
<dbReference type="FunFam" id="3.30.200.20:FF:000195">
    <property type="entry name" value="G-type lectin S-receptor-like serine/threonine-protein kinase"/>
    <property type="match status" value="1"/>
</dbReference>
<organism evidence="15 16">
    <name type="scientific">Kingdonia uniflora</name>
    <dbReference type="NCBI Taxonomy" id="39325"/>
    <lineage>
        <taxon>Eukaryota</taxon>
        <taxon>Viridiplantae</taxon>
        <taxon>Streptophyta</taxon>
        <taxon>Embryophyta</taxon>
        <taxon>Tracheophyta</taxon>
        <taxon>Spermatophyta</taxon>
        <taxon>Magnoliopsida</taxon>
        <taxon>Ranunculales</taxon>
        <taxon>Circaeasteraceae</taxon>
        <taxon>Kingdonia</taxon>
    </lineage>
</organism>
<keyword evidence="4 13" id="KW-0732">Signal</keyword>
<feature type="signal peptide" evidence="13">
    <location>
        <begin position="1"/>
        <end position="26"/>
    </location>
</feature>
<accession>A0A7J7NU03</accession>
<evidence type="ECO:0000256" key="6">
    <source>
        <dbReference type="ARBA" id="ARBA00022777"/>
    </source>
</evidence>
<dbReference type="PANTHER" id="PTHR27002:SF1082">
    <property type="entry name" value="OS06G0693000 PROTEIN"/>
    <property type="match status" value="1"/>
</dbReference>
<evidence type="ECO:0000256" key="10">
    <source>
        <dbReference type="ARBA" id="ARBA00047899"/>
    </source>
</evidence>
<dbReference type="InterPro" id="IPR000719">
    <property type="entry name" value="Prot_kinase_dom"/>
</dbReference>
<dbReference type="GO" id="GO:0005524">
    <property type="term" value="F:ATP binding"/>
    <property type="evidence" value="ECO:0007669"/>
    <property type="project" value="UniProtKB-KW"/>
</dbReference>
<keyword evidence="8" id="KW-1015">Disulfide bond</keyword>
<evidence type="ECO:0000256" key="5">
    <source>
        <dbReference type="ARBA" id="ARBA00022741"/>
    </source>
</evidence>
<proteinExistence type="predicted"/>
<dbReference type="EC" id="2.7.11.1" evidence="1"/>
<evidence type="ECO:0000259" key="14">
    <source>
        <dbReference type="PROSITE" id="PS50011"/>
    </source>
</evidence>
<dbReference type="Proteomes" id="UP000541444">
    <property type="component" value="Unassembled WGS sequence"/>
</dbReference>
<keyword evidence="12" id="KW-1133">Transmembrane helix</keyword>
<dbReference type="InterPro" id="IPR001245">
    <property type="entry name" value="Ser-Thr/Tyr_kinase_cat_dom"/>
</dbReference>
<keyword evidence="16" id="KW-1185">Reference proteome</keyword>
<dbReference type="GO" id="GO:0003676">
    <property type="term" value="F:nucleic acid binding"/>
    <property type="evidence" value="ECO:0007669"/>
    <property type="project" value="InterPro"/>
</dbReference>
<dbReference type="GO" id="GO:0004674">
    <property type="term" value="F:protein serine/threonine kinase activity"/>
    <property type="evidence" value="ECO:0007669"/>
    <property type="project" value="UniProtKB-KW"/>
</dbReference>
<evidence type="ECO:0000256" key="7">
    <source>
        <dbReference type="ARBA" id="ARBA00022840"/>
    </source>
</evidence>
<keyword evidence="7" id="KW-0067">ATP-binding</keyword>
<dbReference type="GO" id="GO:0004523">
    <property type="term" value="F:RNA-DNA hybrid ribonuclease activity"/>
    <property type="evidence" value="ECO:0007669"/>
    <property type="project" value="InterPro"/>
</dbReference>
<evidence type="ECO:0000256" key="12">
    <source>
        <dbReference type="SAM" id="Phobius"/>
    </source>
</evidence>
<comment type="catalytic activity">
    <reaction evidence="10">
        <text>L-threonyl-[protein] + ATP = O-phospho-L-threonyl-[protein] + ADP + H(+)</text>
        <dbReference type="Rhea" id="RHEA:46608"/>
        <dbReference type="Rhea" id="RHEA-COMP:11060"/>
        <dbReference type="Rhea" id="RHEA-COMP:11605"/>
        <dbReference type="ChEBI" id="CHEBI:15378"/>
        <dbReference type="ChEBI" id="CHEBI:30013"/>
        <dbReference type="ChEBI" id="CHEBI:30616"/>
        <dbReference type="ChEBI" id="CHEBI:61977"/>
        <dbReference type="ChEBI" id="CHEBI:456216"/>
        <dbReference type="EC" id="2.7.11.1"/>
    </reaction>
</comment>
<dbReference type="Pfam" id="PF13456">
    <property type="entry name" value="RVT_3"/>
    <property type="match status" value="1"/>
</dbReference>
<dbReference type="Gene3D" id="3.30.420.10">
    <property type="entry name" value="Ribonuclease H-like superfamily/Ribonuclease H"/>
    <property type="match status" value="1"/>
</dbReference>
<sequence>MLLLLTVDRFALELFLLALAIARMLSSHLDAPVPEGGANRLESPIHTSYAREEFDSSQSKNSEEAEALSVIRGMEAAHKIDIERALVLTNCRRLVWAYETRTNDLSWDALAVAPEMLALSSSFSEFSFQFFSRSFNSKAHALTVLGVHSPTLSLNEPDEATKLIDYVVSLQPGEGFYKLRGLKLPDSPYFFVNKSRVSAEREFSEGGQDLYIRLAASEFGKQKDARIIILSVVLTTILISGLGYLFWKWRTKQRGNKNGVILCNTSNDTSTEFAGSNMLRANPELPIFNFEKLVIATDNFSVDNKLGRDGFGSVYKGKFPDGQEIAVKRLSKRSGQGSEEFMNEVVVISKLQHRNLVRLVGSYIEVEEKMLVYEYQPNKGLDSFLFDPKKQSLLDWRKRFQIIEGIGRGTLYLPRDSRLRVIHRDLKASNILLDEELNPKISDFGMARIFGGNEVQANTRRVVGTYAYMSPRYAMKGRFSEKSDVFSFGVLLLEIVSGKRNSSFSDDDESPSLLGYAWELWNEDNIRTLIDPGLSKPSFQEEILRCIHVGLLCVQDFIEDRPSMSIVLSMLTSEMVHLPPPKQPAFMERHISSDFESREKIHKSGSIKVSITEVHGR</sequence>
<dbReference type="SMART" id="SM00220">
    <property type="entry name" value="S_TKc"/>
    <property type="match status" value="1"/>
</dbReference>
<evidence type="ECO:0000256" key="11">
    <source>
        <dbReference type="ARBA" id="ARBA00048679"/>
    </source>
</evidence>
<keyword evidence="9" id="KW-0325">Glycoprotein</keyword>
<feature type="transmembrane region" description="Helical" evidence="12">
    <location>
        <begin position="227"/>
        <end position="247"/>
    </location>
</feature>
<evidence type="ECO:0000256" key="4">
    <source>
        <dbReference type="ARBA" id="ARBA00022729"/>
    </source>
</evidence>
<evidence type="ECO:0000256" key="3">
    <source>
        <dbReference type="ARBA" id="ARBA00022679"/>
    </source>
</evidence>
<dbReference type="Pfam" id="PF07714">
    <property type="entry name" value="PK_Tyr_Ser-Thr"/>
    <property type="match status" value="1"/>
</dbReference>
<dbReference type="EMBL" id="JACGCM010000560">
    <property type="protein sequence ID" value="KAF6170695.1"/>
    <property type="molecule type" value="Genomic_DNA"/>
</dbReference>
<dbReference type="SUPFAM" id="SSF56112">
    <property type="entry name" value="Protein kinase-like (PK-like)"/>
    <property type="match status" value="1"/>
</dbReference>
<feature type="domain" description="Protein kinase" evidence="14">
    <location>
        <begin position="300"/>
        <end position="593"/>
    </location>
</feature>
<evidence type="ECO:0000256" key="1">
    <source>
        <dbReference type="ARBA" id="ARBA00012513"/>
    </source>
</evidence>
<dbReference type="OrthoDB" id="2013833at2759"/>
<keyword evidence="3" id="KW-0808">Transferase</keyword>
<comment type="catalytic activity">
    <reaction evidence="11">
        <text>L-seryl-[protein] + ATP = O-phospho-L-seryl-[protein] + ADP + H(+)</text>
        <dbReference type="Rhea" id="RHEA:17989"/>
        <dbReference type="Rhea" id="RHEA-COMP:9863"/>
        <dbReference type="Rhea" id="RHEA-COMP:11604"/>
        <dbReference type="ChEBI" id="CHEBI:15378"/>
        <dbReference type="ChEBI" id="CHEBI:29999"/>
        <dbReference type="ChEBI" id="CHEBI:30616"/>
        <dbReference type="ChEBI" id="CHEBI:83421"/>
        <dbReference type="ChEBI" id="CHEBI:456216"/>
        <dbReference type="EC" id="2.7.11.1"/>
    </reaction>
</comment>
<evidence type="ECO:0000256" key="2">
    <source>
        <dbReference type="ARBA" id="ARBA00022527"/>
    </source>
</evidence>